<evidence type="ECO:0000256" key="3">
    <source>
        <dbReference type="ARBA" id="ARBA00023134"/>
    </source>
</evidence>
<keyword evidence="4" id="KW-1133">Transmembrane helix</keyword>
<proteinExistence type="inferred from homology"/>
<feature type="domain" description="AIG1-type G" evidence="5">
    <location>
        <begin position="3"/>
        <end position="220"/>
    </location>
</feature>
<dbReference type="Proteomes" id="UP000596742">
    <property type="component" value="Unassembled WGS sequence"/>
</dbReference>
<evidence type="ECO:0000256" key="2">
    <source>
        <dbReference type="ARBA" id="ARBA00022741"/>
    </source>
</evidence>
<dbReference type="InterPro" id="IPR045058">
    <property type="entry name" value="GIMA/IAN/Toc"/>
</dbReference>
<protein>
    <recommendedName>
        <fullName evidence="5">AIG1-type G domain-containing protein</fullName>
    </recommendedName>
</protein>
<keyword evidence="3" id="KW-0342">GTP-binding</keyword>
<keyword evidence="4" id="KW-0472">Membrane</keyword>
<dbReference type="GO" id="GO:0005525">
    <property type="term" value="F:GTP binding"/>
    <property type="evidence" value="ECO:0007669"/>
    <property type="project" value="UniProtKB-KW"/>
</dbReference>
<evidence type="ECO:0000256" key="4">
    <source>
        <dbReference type="SAM" id="Phobius"/>
    </source>
</evidence>
<dbReference type="OrthoDB" id="6134855at2759"/>
<evidence type="ECO:0000313" key="6">
    <source>
        <dbReference type="EMBL" id="VDI22259.1"/>
    </source>
</evidence>
<dbReference type="InterPro" id="IPR027417">
    <property type="entry name" value="P-loop_NTPase"/>
</dbReference>
<keyword evidence="7" id="KW-1185">Reference proteome</keyword>
<dbReference type="Gene3D" id="3.40.50.300">
    <property type="entry name" value="P-loop containing nucleotide triphosphate hydrolases"/>
    <property type="match status" value="1"/>
</dbReference>
<feature type="non-terminal residue" evidence="6">
    <location>
        <position position="1"/>
    </location>
</feature>
<dbReference type="PROSITE" id="PS51720">
    <property type="entry name" value="G_AIG1"/>
    <property type="match status" value="1"/>
</dbReference>
<dbReference type="SUPFAM" id="SSF52540">
    <property type="entry name" value="P-loop containing nucleoside triphosphate hydrolases"/>
    <property type="match status" value="1"/>
</dbReference>
<keyword evidence="2" id="KW-0547">Nucleotide-binding</keyword>
<dbReference type="InterPro" id="IPR006703">
    <property type="entry name" value="G_AIG1"/>
</dbReference>
<dbReference type="FunFam" id="3.40.50.300:FF:000366">
    <property type="entry name" value="GTPase, IMAP family member 2"/>
    <property type="match status" value="1"/>
</dbReference>
<evidence type="ECO:0000256" key="1">
    <source>
        <dbReference type="ARBA" id="ARBA00008535"/>
    </source>
</evidence>
<dbReference type="Pfam" id="PF04548">
    <property type="entry name" value="AIG1"/>
    <property type="match status" value="1"/>
</dbReference>
<accession>A0A8B6DQC3</accession>
<reference evidence="6" key="1">
    <citation type="submission" date="2018-11" db="EMBL/GenBank/DDBJ databases">
        <authorList>
            <person name="Alioto T."/>
            <person name="Alioto T."/>
        </authorList>
    </citation>
    <scope>NUCLEOTIDE SEQUENCE</scope>
</reference>
<gene>
    <name evidence="6" type="ORF">MGAL_10B087188</name>
</gene>
<evidence type="ECO:0000259" key="5">
    <source>
        <dbReference type="PROSITE" id="PS51720"/>
    </source>
</evidence>
<comment type="similarity">
    <text evidence="1">Belongs to the TRAFAC class TrmE-Era-EngA-EngB-Septin-like GTPase superfamily. AIG1/Toc34/Toc159-like paraseptin GTPase family. IAN subfamily.</text>
</comment>
<sequence>ALQRDIRIVIIGKTGTGKSSTGNSILGRQEFQCSPGGSVSTWNCLKKETIRFEKNILVIDTPGLQEIQKPSNAVRSEIQNSIQMAYPESRMGQPGPNVILLCLKMGRFTAEDETLFKECLVCFGKEMLRFTIVVFTHVDIWESNIEYSGNIPDQSEYMKSLPLFALEFIGNCRGGNIFFDNRKTDLDMDLQVQSLVEKIDKLIVLNRGEFYTEEILQQVLRRTRLQSYMNYIFGTHFVNSCLAIGNALLFWRNVRR</sequence>
<dbReference type="AlphaFoldDB" id="A0A8B6DQC3"/>
<dbReference type="PANTHER" id="PTHR10903">
    <property type="entry name" value="GTPASE, IMAP FAMILY MEMBER-RELATED"/>
    <property type="match status" value="1"/>
</dbReference>
<comment type="caution">
    <text evidence="6">The sequence shown here is derived from an EMBL/GenBank/DDBJ whole genome shotgun (WGS) entry which is preliminary data.</text>
</comment>
<name>A0A8B6DQC3_MYTGA</name>
<feature type="transmembrane region" description="Helical" evidence="4">
    <location>
        <begin position="228"/>
        <end position="251"/>
    </location>
</feature>
<dbReference type="PANTHER" id="PTHR10903:SF188">
    <property type="entry name" value="GTPASE IMAP FAMILY MEMBER 2-LIKE-RELATED"/>
    <property type="match status" value="1"/>
</dbReference>
<organism evidence="6 7">
    <name type="scientific">Mytilus galloprovincialis</name>
    <name type="common">Mediterranean mussel</name>
    <dbReference type="NCBI Taxonomy" id="29158"/>
    <lineage>
        <taxon>Eukaryota</taxon>
        <taxon>Metazoa</taxon>
        <taxon>Spiralia</taxon>
        <taxon>Lophotrochozoa</taxon>
        <taxon>Mollusca</taxon>
        <taxon>Bivalvia</taxon>
        <taxon>Autobranchia</taxon>
        <taxon>Pteriomorphia</taxon>
        <taxon>Mytilida</taxon>
        <taxon>Mytiloidea</taxon>
        <taxon>Mytilidae</taxon>
        <taxon>Mytilinae</taxon>
        <taxon>Mytilus</taxon>
    </lineage>
</organism>
<keyword evidence="4" id="KW-0812">Transmembrane</keyword>
<evidence type="ECO:0000313" key="7">
    <source>
        <dbReference type="Proteomes" id="UP000596742"/>
    </source>
</evidence>
<dbReference type="EMBL" id="UYJE01003764">
    <property type="protein sequence ID" value="VDI22259.1"/>
    <property type="molecule type" value="Genomic_DNA"/>
</dbReference>